<organism evidence="12 13">
    <name type="scientific">Adineta ricciae</name>
    <name type="common">Rotifer</name>
    <dbReference type="NCBI Taxonomy" id="249248"/>
    <lineage>
        <taxon>Eukaryota</taxon>
        <taxon>Metazoa</taxon>
        <taxon>Spiralia</taxon>
        <taxon>Gnathifera</taxon>
        <taxon>Rotifera</taxon>
        <taxon>Eurotatoria</taxon>
        <taxon>Bdelloidea</taxon>
        <taxon>Adinetida</taxon>
        <taxon>Adinetidae</taxon>
        <taxon>Adineta</taxon>
    </lineage>
</organism>
<evidence type="ECO:0000256" key="8">
    <source>
        <dbReference type="ARBA" id="ARBA00023136"/>
    </source>
</evidence>
<evidence type="ECO:0000256" key="6">
    <source>
        <dbReference type="ARBA" id="ARBA00022982"/>
    </source>
</evidence>
<feature type="compositionally biased region" description="Polar residues" evidence="9">
    <location>
        <begin position="967"/>
        <end position="977"/>
    </location>
</feature>
<evidence type="ECO:0000256" key="5">
    <source>
        <dbReference type="ARBA" id="ARBA00022737"/>
    </source>
</evidence>
<keyword evidence="6" id="KW-0249">Electron transport</keyword>
<evidence type="ECO:0000256" key="2">
    <source>
        <dbReference type="ARBA" id="ARBA00022441"/>
    </source>
</evidence>
<accession>A0A814DBH1</accession>
<dbReference type="PANTHER" id="PTHR46093">
    <property type="entry name" value="ACYL-COA-BINDING DOMAIN-CONTAINING PROTEIN 5"/>
    <property type="match status" value="1"/>
</dbReference>
<keyword evidence="7 10" id="KW-1133">Transmembrane helix</keyword>
<dbReference type="PANTHER" id="PTHR46093:SF18">
    <property type="entry name" value="FIBRONECTIN TYPE-III DOMAIN-CONTAINING PROTEIN"/>
    <property type="match status" value="1"/>
</dbReference>
<evidence type="ECO:0000256" key="3">
    <source>
        <dbReference type="ARBA" id="ARBA00022448"/>
    </source>
</evidence>
<feature type="transmembrane region" description="Helical" evidence="10">
    <location>
        <begin position="678"/>
        <end position="701"/>
    </location>
</feature>
<keyword evidence="2" id="KW-0880">Kelch repeat</keyword>
<keyword evidence="8 10" id="KW-0472">Membrane</keyword>
<protein>
    <recommendedName>
        <fullName evidence="11">Cytochrome b561 domain-containing protein</fullName>
    </recommendedName>
</protein>
<dbReference type="Gene3D" id="2.120.10.80">
    <property type="entry name" value="Kelch-type beta propeller"/>
    <property type="match status" value="2"/>
</dbReference>
<feature type="transmembrane region" description="Helical" evidence="10">
    <location>
        <begin position="713"/>
        <end position="738"/>
    </location>
</feature>
<comment type="caution">
    <text evidence="12">The sequence shown here is derived from an EMBL/GenBank/DDBJ whole genome shotgun (WGS) entry which is preliminary data.</text>
</comment>
<feature type="transmembrane region" description="Helical" evidence="10">
    <location>
        <begin position="805"/>
        <end position="827"/>
    </location>
</feature>
<dbReference type="InterPro" id="IPR015915">
    <property type="entry name" value="Kelch-typ_b-propeller"/>
</dbReference>
<proteinExistence type="predicted"/>
<evidence type="ECO:0000256" key="9">
    <source>
        <dbReference type="SAM" id="MobiDB-lite"/>
    </source>
</evidence>
<feature type="domain" description="Cytochrome b561" evidence="11">
    <location>
        <begin position="646"/>
        <end position="794"/>
    </location>
</feature>
<dbReference type="InterPro" id="IPR006593">
    <property type="entry name" value="Cyt_b561/ferric_Rdtase_TM"/>
</dbReference>
<evidence type="ECO:0000256" key="7">
    <source>
        <dbReference type="ARBA" id="ARBA00022989"/>
    </source>
</evidence>
<feature type="compositionally biased region" description="Low complexity" evidence="9">
    <location>
        <begin position="93"/>
        <end position="108"/>
    </location>
</feature>
<reference evidence="12" key="1">
    <citation type="submission" date="2021-02" db="EMBL/GenBank/DDBJ databases">
        <authorList>
            <person name="Nowell W R."/>
        </authorList>
    </citation>
    <scope>NUCLEOTIDE SEQUENCE</scope>
</reference>
<feature type="transmembrane region" description="Helical" evidence="10">
    <location>
        <begin position="777"/>
        <end position="799"/>
    </location>
</feature>
<feature type="region of interest" description="Disordered" evidence="9">
    <location>
        <begin position="42"/>
        <end position="76"/>
    </location>
</feature>
<dbReference type="EMBL" id="CAJNOJ010000047">
    <property type="protein sequence ID" value="CAF0953079.1"/>
    <property type="molecule type" value="Genomic_DNA"/>
</dbReference>
<keyword evidence="4 10" id="KW-0812">Transmembrane</keyword>
<feature type="region of interest" description="Disordered" evidence="9">
    <location>
        <begin position="93"/>
        <end position="112"/>
    </location>
</feature>
<dbReference type="GO" id="GO:0016020">
    <property type="term" value="C:membrane"/>
    <property type="evidence" value="ECO:0007669"/>
    <property type="project" value="UniProtKB-SubCell"/>
</dbReference>
<evidence type="ECO:0000259" key="11">
    <source>
        <dbReference type="SMART" id="SM00665"/>
    </source>
</evidence>
<feature type="region of interest" description="Disordered" evidence="9">
    <location>
        <begin position="837"/>
        <end position="985"/>
    </location>
</feature>
<dbReference type="SMART" id="SM00665">
    <property type="entry name" value="B561"/>
    <property type="match status" value="1"/>
</dbReference>
<feature type="compositionally biased region" description="Basic and acidic residues" evidence="9">
    <location>
        <begin position="927"/>
        <end position="936"/>
    </location>
</feature>
<feature type="transmembrane region" description="Helical" evidence="10">
    <location>
        <begin position="6"/>
        <end position="29"/>
    </location>
</feature>
<comment type="subcellular location">
    <subcellularLocation>
        <location evidence="1">Membrane</location>
    </subcellularLocation>
</comment>
<feature type="transmembrane region" description="Helical" evidence="10">
    <location>
        <begin position="175"/>
        <end position="194"/>
    </location>
</feature>
<name>A0A814DBH1_ADIRI</name>
<dbReference type="CDD" id="cd08760">
    <property type="entry name" value="Cyt_b561_FRRS1_like"/>
    <property type="match status" value="1"/>
</dbReference>
<keyword evidence="3" id="KW-0813">Transport</keyword>
<dbReference type="Proteomes" id="UP000663852">
    <property type="component" value="Unassembled WGS sequence"/>
</dbReference>
<evidence type="ECO:0000256" key="4">
    <source>
        <dbReference type="ARBA" id="ARBA00022692"/>
    </source>
</evidence>
<keyword evidence="5" id="KW-0677">Repeat</keyword>
<evidence type="ECO:0000313" key="13">
    <source>
        <dbReference type="Proteomes" id="UP000663852"/>
    </source>
</evidence>
<evidence type="ECO:0000313" key="12">
    <source>
        <dbReference type="EMBL" id="CAF0953079.1"/>
    </source>
</evidence>
<dbReference type="OrthoDB" id="2419613at2759"/>
<evidence type="ECO:0000256" key="10">
    <source>
        <dbReference type="SAM" id="Phobius"/>
    </source>
</evidence>
<dbReference type="Pfam" id="PF03188">
    <property type="entry name" value="Cytochrom_B561"/>
    <property type="match status" value="1"/>
</dbReference>
<feature type="transmembrane region" description="Helical" evidence="10">
    <location>
        <begin position="643"/>
        <end position="666"/>
    </location>
</feature>
<sequence>MKSSTIWGLSLGIGIPGALILIGLLGLLIKFFMKRCRTKAWNDISSPPKQTESVDNPSYSRKAPKRSASDRQPLYQSGEHTSIEVSEGHISIPVSEAPTPTSTPAPVAQQDQTLVQIQRDRLNRLKEEENRIRPMLQLNRGEFDIQQAIDQAQKEFDESSSHCQRHSLKEEHNQIIMILSINIQFFLLFIISIHSQQMQWILLSDGQVGGNVPSPRRDAALGFDSSFLILYGGRDQSGMPAQEIFTFNILQGYWDLLSFPNAPPARYGMAYASSPGSGLYIFGGFGRQGSSANYNPYTAYGSGGLPGYKKSSAVKTKRSANVMPKQGYNAMNMGYGNYRYNDDNIDENYYPLADAWFLSYMTKSWQETQRSQYGRGFGSAAASPYSSNIPRVIYSMGKSRDWMYSTVETTGQATSGYNQYAGGQAATIMYDQSSYSPAYPHARYGHSTALLTDNHLLLYGGCLSGYGKGGPCPSTDTWLLHLDRGHWERLWECPTTKTGAAMVTLPSYSMCASMARQGTVFGAGAGLNMGNEQPVAVLWGGREFNPSSIRSYLSPLDEVAVFNLNRKEWLLKKASPSENGYPRQREGAAYVAGCFQNAPGMFVFGGRSVSDGQLLSDLWFLQAAPQAALSAPRSRGCIYPFSYYHLHGIFQFFTYGLIFPIGYFVGRHTKTLSIRRPLHMGLQLFGVACAICGFAFGVHSVRTPSWLHFRHPHAIIGIITFILTIIQFFVGLIGAFFIGRHSVKSERLTESGHKVTSGTFAYDKWGGEGLWRIAHRIIGSLVLALGLVNISLGVFLAVLPLAVWIIWYIWLGFLVLLLVGFEIISLVSGSGANKGGSLKLQAGREDPRGTSQSSLKYSDEPNTQHHIAVPAPRRGTSRIPLNDSSARDNSLNRRPVGSYSGDDMAPLITHQRQTRPGDVSSSAGLPDYHRPNEREYTIATRKKSGPSESGGFDYYVGYGPEHEQPLPRSTIQQQNEHNLTRVRLQ</sequence>
<dbReference type="SUPFAM" id="SSF117281">
    <property type="entry name" value="Kelch motif"/>
    <property type="match status" value="1"/>
</dbReference>
<dbReference type="Gene3D" id="1.20.120.1770">
    <property type="match status" value="1"/>
</dbReference>
<gene>
    <name evidence="12" type="ORF">EDS130_LOCUS12446</name>
</gene>
<feature type="compositionally biased region" description="Polar residues" evidence="9">
    <location>
        <begin position="43"/>
        <end position="59"/>
    </location>
</feature>
<dbReference type="AlphaFoldDB" id="A0A814DBH1"/>
<evidence type="ECO:0000256" key="1">
    <source>
        <dbReference type="ARBA" id="ARBA00004370"/>
    </source>
</evidence>